<evidence type="ECO:0000313" key="1">
    <source>
        <dbReference type="EMBL" id="GFE55335.1"/>
    </source>
</evidence>
<sequence>MGLTTPLYTFITSLQLQEDNLNYEAVVKNLAKELIAKRTFLSNRESLLILDILGHIKKPLHRIRDGNNDVVYKSKEIPTTTPENGRCDDGTKRVTSSEGCIDTTITDKTVEYKKSHGLSREDKRSNDMKSSLMTENKPRFQSITAQKYVPVIYEAYANDSVIKLIVKAQHILLTQLFAAYDQKVLTKAQRYYLICALSRECSLATVDRWTKLADDLVVDVKVNQGYLAFEYANILLIYDQICRWMNKRNIKDQGHTSGINSDEIEHNIDELREGEVSSKCHAFDPGFFQDVLSKLAPLLEQLTTEKIVKLLYLQHSRRIYSVPNFEAAVKEIYKRECTNVKELRHYLTVVSVCHRASIAHRWEEYQYLSSTYSLKHINPYNASLIMRMALESITESVGTGVDDRMDMLHLRATSELADTFTICLITMLMKYTHELYMLYNMTPPSYRELEDAILRNNLQDIRIMEILKCANVERTITYTSADNISGLTKVERTLKMVWSNLCFNHALLANVLQHPQCNYLQQTTVRNLYCLHTVANKLIDFLIQCFEDTGYPTIGDDLHHVVTMVTTTLKDIQQVEPSLPNLQAMMVDTLSKATMLEQAQESRKIVP</sequence>
<organism evidence="1 2">
    <name type="scientific">Babesia ovis</name>
    <dbReference type="NCBI Taxonomy" id="5869"/>
    <lineage>
        <taxon>Eukaryota</taxon>
        <taxon>Sar</taxon>
        <taxon>Alveolata</taxon>
        <taxon>Apicomplexa</taxon>
        <taxon>Aconoidasida</taxon>
        <taxon>Piroplasmida</taxon>
        <taxon>Babesiidae</taxon>
        <taxon>Babesia</taxon>
    </lineage>
</organism>
<reference evidence="1" key="1">
    <citation type="submission" date="2019-12" db="EMBL/GenBank/DDBJ databases">
        <title>Genome sequence of Babesia ovis.</title>
        <authorList>
            <person name="Yamagishi J."/>
            <person name="Sevinc F."/>
            <person name="Xuan X."/>
        </authorList>
    </citation>
    <scope>NUCLEOTIDE SEQUENCE</scope>
    <source>
        <strain evidence="1">Selcuk</strain>
    </source>
</reference>
<dbReference type="OrthoDB" id="365483at2759"/>
<keyword evidence="1" id="KW-0675">Receptor</keyword>
<protein>
    <submittedName>
        <fullName evidence="1">Scavenger receptor cysteine-rich domain-containing protein, putative</fullName>
    </submittedName>
</protein>
<accession>A0A9W5WVR2</accession>
<gene>
    <name evidence="1" type="ORF">BaOVIS_027390</name>
</gene>
<keyword evidence="2" id="KW-1185">Reference proteome</keyword>
<comment type="caution">
    <text evidence="1">The sequence shown here is derived from an EMBL/GenBank/DDBJ whole genome shotgun (WGS) entry which is preliminary data.</text>
</comment>
<name>A0A9W5WVR2_BABOV</name>
<evidence type="ECO:0000313" key="2">
    <source>
        <dbReference type="Proteomes" id="UP001057455"/>
    </source>
</evidence>
<dbReference type="Proteomes" id="UP001057455">
    <property type="component" value="Unassembled WGS sequence"/>
</dbReference>
<dbReference type="AlphaFoldDB" id="A0A9W5WVR2"/>
<proteinExistence type="predicted"/>
<dbReference type="EMBL" id="BLIY01000020">
    <property type="protein sequence ID" value="GFE55335.1"/>
    <property type="molecule type" value="Genomic_DNA"/>
</dbReference>